<gene>
    <name evidence="1" type="ORF">C471_07521</name>
</gene>
<evidence type="ECO:0000313" key="1">
    <source>
        <dbReference type="EMBL" id="ELZ40707.1"/>
    </source>
</evidence>
<evidence type="ECO:0000313" key="2">
    <source>
        <dbReference type="Proteomes" id="UP000011514"/>
    </source>
</evidence>
<dbReference type="EMBL" id="AOJE01000023">
    <property type="protein sequence ID" value="ELZ40707.1"/>
    <property type="molecule type" value="Genomic_DNA"/>
</dbReference>
<name>M0E172_9EURY</name>
<dbReference type="InterPro" id="IPR008972">
    <property type="entry name" value="Cupredoxin"/>
</dbReference>
<dbReference type="AlphaFoldDB" id="M0E172"/>
<dbReference type="PATRIC" id="fig|1227484.4.peg.1526"/>
<comment type="caution">
    <text evidence="1">The sequence shown here is derived from an EMBL/GenBank/DDBJ whole genome shotgun (WGS) entry which is preliminary data.</text>
</comment>
<dbReference type="eggNOG" id="arCOG03914">
    <property type="taxonomic scope" value="Archaea"/>
</dbReference>
<dbReference type="RefSeq" id="WP_004047717.1">
    <property type="nucleotide sequence ID" value="NZ_AOJE01000023.1"/>
</dbReference>
<accession>M0E172</accession>
<sequence length="141" mass="15870">MSPTDGLPEVDREFYLGEHEMYTDNPVGEEGRHRFDLEGMMAEEPTYVPFNGETYPFTPDRYGTLTTQQGERVRVFLVNGGPNSSSNFHPIGNVRTGAWPNGEPTTNLDEYVQMMTISPGCCFVADMETPVPERIKLVDML</sequence>
<organism evidence="1 2">
    <name type="scientific">Halorubrum saccharovorum DSM 1137</name>
    <dbReference type="NCBI Taxonomy" id="1227484"/>
    <lineage>
        <taxon>Archaea</taxon>
        <taxon>Methanobacteriati</taxon>
        <taxon>Methanobacteriota</taxon>
        <taxon>Stenosarchaea group</taxon>
        <taxon>Halobacteria</taxon>
        <taxon>Halobacteriales</taxon>
        <taxon>Haloferacaceae</taxon>
        <taxon>Halorubrum</taxon>
    </lineage>
</organism>
<dbReference type="STRING" id="1227484.C471_07521"/>
<protein>
    <submittedName>
        <fullName evidence="1">Nitrite reductase</fullName>
    </submittedName>
</protein>
<dbReference type="Proteomes" id="UP000011514">
    <property type="component" value="Unassembled WGS sequence"/>
</dbReference>
<dbReference type="Gene3D" id="2.60.40.420">
    <property type="entry name" value="Cupredoxins - blue copper proteins"/>
    <property type="match status" value="1"/>
</dbReference>
<proteinExistence type="predicted"/>
<keyword evidence="2" id="KW-1185">Reference proteome</keyword>
<dbReference type="OrthoDB" id="12293at2157"/>
<dbReference type="SUPFAM" id="SSF49503">
    <property type="entry name" value="Cupredoxins"/>
    <property type="match status" value="1"/>
</dbReference>
<reference evidence="1 2" key="1">
    <citation type="journal article" date="2014" name="PLoS Genet.">
        <title>Phylogenetically driven sequencing of extremely halophilic archaea reveals strategies for static and dynamic osmo-response.</title>
        <authorList>
            <person name="Becker E.A."/>
            <person name="Seitzer P.M."/>
            <person name="Tritt A."/>
            <person name="Larsen D."/>
            <person name="Krusor M."/>
            <person name="Yao A.I."/>
            <person name="Wu D."/>
            <person name="Madern D."/>
            <person name="Eisen J.A."/>
            <person name="Darling A.E."/>
            <person name="Facciotti M.T."/>
        </authorList>
    </citation>
    <scope>NUCLEOTIDE SEQUENCE [LARGE SCALE GENOMIC DNA]</scope>
    <source>
        <strain evidence="1 2">DSM 1137</strain>
    </source>
</reference>